<comment type="caution">
    <text evidence="3">The sequence shown here is derived from an EMBL/GenBank/DDBJ whole genome shotgun (WGS) entry which is preliminary data.</text>
</comment>
<name>A0A419F9F8_9BACT</name>
<protein>
    <recommendedName>
        <fullName evidence="5">Porin</fullName>
    </recommendedName>
</protein>
<feature type="chain" id="PRO_5019394503" description="Porin" evidence="2">
    <location>
        <begin position="27"/>
        <end position="445"/>
    </location>
</feature>
<feature type="coiled-coil region" evidence="1">
    <location>
        <begin position="31"/>
        <end position="86"/>
    </location>
</feature>
<reference evidence="3 4" key="1">
    <citation type="journal article" date="2017" name="ISME J.">
        <title>Energy and carbon metabolisms in a deep terrestrial subsurface fluid microbial community.</title>
        <authorList>
            <person name="Momper L."/>
            <person name="Jungbluth S.P."/>
            <person name="Lee M.D."/>
            <person name="Amend J.P."/>
        </authorList>
    </citation>
    <scope>NUCLEOTIDE SEQUENCE [LARGE SCALE GENOMIC DNA]</scope>
    <source>
        <strain evidence="3">SURF_17</strain>
    </source>
</reference>
<evidence type="ECO:0000256" key="1">
    <source>
        <dbReference type="SAM" id="Coils"/>
    </source>
</evidence>
<dbReference type="SUPFAM" id="SSF56935">
    <property type="entry name" value="Porins"/>
    <property type="match status" value="1"/>
</dbReference>
<keyword evidence="1" id="KW-0175">Coiled coil</keyword>
<keyword evidence="2" id="KW-0732">Signal</keyword>
<dbReference type="Gene3D" id="2.40.160.10">
    <property type="entry name" value="Porin"/>
    <property type="match status" value="1"/>
</dbReference>
<evidence type="ECO:0000256" key="2">
    <source>
        <dbReference type="SAM" id="SignalP"/>
    </source>
</evidence>
<evidence type="ECO:0000313" key="3">
    <source>
        <dbReference type="EMBL" id="RJP75371.1"/>
    </source>
</evidence>
<organism evidence="3 4">
    <name type="scientific">Candidatus Abyssobacteria bacterium SURF_17</name>
    <dbReference type="NCBI Taxonomy" id="2093361"/>
    <lineage>
        <taxon>Bacteria</taxon>
        <taxon>Pseudomonadati</taxon>
        <taxon>Candidatus Hydrogenedentota</taxon>
        <taxon>Candidatus Abyssobacteria</taxon>
    </lineage>
</organism>
<feature type="signal peptide" evidence="2">
    <location>
        <begin position="1"/>
        <end position="26"/>
    </location>
</feature>
<dbReference type="Proteomes" id="UP000285961">
    <property type="component" value="Unassembled WGS sequence"/>
</dbReference>
<dbReference type="InterPro" id="IPR023614">
    <property type="entry name" value="Porin_dom_sf"/>
</dbReference>
<sequence length="445" mass="49501">MKCAGMMRCIVVAGLALMLLSGRGAADVATDEALQKRVEELEEMVRELSSRLEKMTHERAAEQAAVSEQQEVLTQLSAQVQEMEDSVALSPDSWVNRFTLGGYGEFHGNFDEGSSGDQFDIHRFVLYLGYDFNDWIKFRSETEIEHAFVSSESDGELALEQAYFDFLLSDLVNVRMGRVLTPLGIINMKHEPPAFYGVERPSFDRVIIPTTWSSDGVGIFGNLTPSLTYEAYVVGGLDGSEFDALNGIRGGRIKERPSLNDVAVTGRLDYYPFAQRSARLGQWLRLGASTYLGGLDNGNAGSDPDINGDIQIYSADFEYTISKFDFRGVVAFENIDGAREIGNGTASEIFGWYLEAAYHFWPDSWKTGKLEKSDAAAFVRYDDFDTQYGMPSGVERDPAGDRNEWTFGLSFYLTPSLVLKADYQIRDSSAGDVENAFNLGLGWQF</sequence>
<dbReference type="AlphaFoldDB" id="A0A419F9F8"/>
<gene>
    <name evidence="3" type="ORF">C4532_00550</name>
</gene>
<evidence type="ECO:0000313" key="4">
    <source>
        <dbReference type="Proteomes" id="UP000285961"/>
    </source>
</evidence>
<dbReference type="EMBL" id="QZKI01000004">
    <property type="protein sequence ID" value="RJP75371.1"/>
    <property type="molecule type" value="Genomic_DNA"/>
</dbReference>
<accession>A0A419F9F8</accession>
<proteinExistence type="predicted"/>
<evidence type="ECO:0008006" key="5">
    <source>
        <dbReference type="Google" id="ProtNLM"/>
    </source>
</evidence>